<gene>
    <name evidence="3" type="ORF">QQX98_005586</name>
</gene>
<sequence length="200" mass="22896">MSIQRLLTWPGSMRAVSLSTTAYHVPRIGMRFSSTAPATVVDSSFWRSLVPKPLRKENRQLRAKKLRQWNPATFFIAIFLLIGSMSIQMITLRNSFERYMRQSDIRIHTLKEVVEKIQKGEMVDVEKALGTGDAKKEEDWEELLQAIERDESARKAQKQEKPKASEPLTKMEAIPQTEEPESTSEAAPRKSRTGNLGNFF</sequence>
<accession>A0ABR1H4K2</accession>
<evidence type="ECO:0000256" key="1">
    <source>
        <dbReference type="SAM" id="MobiDB-lite"/>
    </source>
</evidence>
<dbReference type="EMBL" id="JAZAVJ010000076">
    <property type="protein sequence ID" value="KAK7415897.1"/>
    <property type="molecule type" value="Genomic_DNA"/>
</dbReference>
<evidence type="ECO:0000256" key="2">
    <source>
        <dbReference type="SAM" id="Phobius"/>
    </source>
</evidence>
<proteinExistence type="predicted"/>
<keyword evidence="2" id="KW-1133">Transmembrane helix</keyword>
<evidence type="ECO:0000313" key="4">
    <source>
        <dbReference type="Proteomes" id="UP001498476"/>
    </source>
</evidence>
<keyword evidence="2" id="KW-0812">Transmembrane</keyword>
<feature type="region of interest" description="Disordered" evidence="1">
    <location>
        <begin position="146"/>
        <end position="200"/>
    </location>
</feature>
<dbReference type="Pfam" id="PF17254">
    <property type="entry name" value="DUF5321"/>
    <property type="match status" value="1"/>
</dbReference>
<dbReference type="Proteomes" id="UP001498476">
    <property type="component" value="Unassembled WGS sequence"/>
</dbReference>
<evidence type="ECO:0008006" key="5">
    <source>
        <dbReference type="Google" id="ProtNLM"/>
    </source>
</evidence>
<name>A0ABR1H4K2_9HYPO</name>
<keyword evidence="4" id="KW-1185">Reference proteome</keyword>
<keyword evidence="2" id="KW-0472">Membrane</keyword>
<reference evidence="3 4" key="1">
    <citation type="journal article" date="2025" name="Microbiol. Resour. Announc.">
        <title>Draft genome sequences for Neonectria magnoliae and Neonectria punicea, canker pathogens of Liriodendron tulipifera and Acer saccharum in West Virginia.</title>
        <authorList>
            <person name="Petronek H.M."/>
            <person name="Kasson M.T."/>
            <person name="Metheny A.M."/>
            <person name="Stauder C.M."/>
            <person name="Lovett B."/>
            <person name="Lynch S.C."/>
            <person name="Garnas J.R."/>
            <person name="Kasson L.R."/>
            <person name="Stajich J.E."/>
        </authorList>
    </citation>
    <scope>NUCLEOTIDE SEQUENCE [LARGE SCALE GENOMIC DNA]</scope>
    <source>
        <strain evidence="3 4">NRRL 64653</strain>
    </source>
</reference>
<organism evidence="3 4">
    <name type="scientific">Neonectria punicea</name>
    <dbReference type="NCBI Taxonomy" id="979145"/>
    <lineage>
        <taxon>Eukaryota</taxon>
        <taxon>Fungi</taxon>
        <taxon>Dikarya</taxon>
        <taxon>Ascomycota</taxon>
        <taxon>Pezizomycotina</taxon>
        <taxon>Sordariomycetes</taxon>
        <taxon>Hypocreomycetidae</taxon>
        <taxon>Hypocreales</taxon>
        <taxon>Nectriaceae</taxon>
        <taxon>Neonectria</taxon>
    </lineage>
</organism>
<protein>
    <recommendedName>
        <fullName evidence="5">Cell division protein FtsL</fullName>
    </recommendedName>
</protein>
<feature type="transmembrane region" description="Helical" evidence="2">
    <location>
        <begin position="72"/>
        <end position="92"/>
    </location>
</feature>
<evidence type="ECO:0000313" key="3">
    <source>
        <dbReference type="EMBL" id="KAK7415897.1"/>
    </source>
</evidence>
<dbReference type="InterPro" id="IPR035213">
    <property type="entry name" value="DUF5321"/>
</dbReference>
<comment type="caution">
    <text evidence="3">The sequence shown here is derived from an EMBL/GenBank/DDBJ whole genome shotgun (WGS) entry which is preliminary data.</text>
</comment>
<feature type="compositionally biased region" description="Basic and acidic residues" evidence="1">
    <location>
        <begin position="147"/>
        <end position="164"/>
    </location>
</feature>